<organism evidence="2">
    <name type="scientific">marine sediment metagenome</name>
    <dbReference type="NCBI Taxonomy" id="412755"/>
    <lineage>
        <taxon>unclassified sequences</taxon>
        <taxon>metagenomes</taxon>
        <taxon>ecological metagenomes</taxon>
    </lineage>
</organism>
<dbReference type="AlphaFoldDB" id="A0A0F8ZPW7"/>
<accession>A0A0F8ZPW7</accession>
<name>A0A0F8ZPW7_9ZZZZ</name>
<comment type="caution">
    <text evidence="2">The sequence shown here is derived from an EMBL/GenBank/DDBJ whole genome shotgun (WGS) entry which is preliminary data.</text>
</comment>
<protein>
    <submittedName>
        <fullName evidence="2">Uncharacterized protein</fullName>
    </submittedName>
</protein>
<dbReference type="EMBL" id="LAZR01059128">
    <property type="protein sequence ID" value="KKK68454.1"/>
    <property type="molecule type" value="Genomic_DNA"/>
</dbReference>
<proteinExistence type="predicted"/>
<feature type="region of interest" description="Disordered" evidence="1">
    <location>
        <begin position="1"/>
        <end position="22"/>
    </location>
</feature>
<gene>
    <name evidence="2" type="ORF">LCGC14_2943910</name>
</gene>
<evidence type="ECO:0000313" key="2">
    <source>
        <dbReference type="EMBL" id="KKK68454.1"/>
    </source>
</evidence>
<reference evidence="2" key="1">
    <citation type="journal article" date="2015" name="Nature">
        <title>Complex archaea that bridge the gap between prokaryotes and eukaryotes.</title>
        <authorList>
            <person name="Spang A."/>
            <person name="Saw J.H."/>
            <person name="Jorgensen S.L."/>
            <person name="Zaremba-Niedzwiedzka K."/>
            <person name="Martijn J."/>
            <person name="Lind A.E."/>
            <person name="van Eijk R."/>
            <person name="Schleper C."/>
            <person name="Guy L."/>
            <person name="Ettema T.J."/>
        </authorList>
    </citation>
    <scope>NUCLEOTIDE SEQUENCE</scope>
</reference>
<evidence type="ECO:0000256" key="1">
    <source>
        <dbReference type="SAM" id="MobiDB-lite"/>
    </source>
</evidence>
<sequence length="69" mass="7509">MAGGSVDVPGMCGQDSSGERLPDAVDHVLPKVPNVGHCVSRHGDGRGREMDRSFSLFRMQTHYRDAGLR</sequence>